<protein>
    <submittedName>
        <fullName evidence="1">Uncharacterized protein</fullName>
    </submittedName>
</protein>
<accession>A0A1H1CCC8</accession>
<evidence type="ECO:0000313" key="1">
    <source>
        <dbReference type="EMBL" id="SDQ61316.1"/>
    </source>
</evidence>
<gene>
    <name evidence="1" type="ORF">SAMN05443245_2063</name>
</gene>
<reference evidence="2" key="1">
    <citation type="submission" date="2016-10" db="EMBL/GenBank/DDBJ databases">
        <authorList>
            <person name="Varghese N."/>
        </authorList>
    </citation>
    <scope>NUCLEOTIDE SEQUENCE [LARGE SCALE GENOMIC DNA]</scope>
    <source>
        <strain evidence="2">GAS106B</strain>
    </source>
</reference>
<keyword evidence="2" id="KW-1185">Reference proteome</keyword>
<proteinExistence type="predicted"/>
<dbReference type="AlphaFoldDB" id="A0A1H1CCC8"/>
<dbReference type="Proteomes" id="UP000183487">
    <property type="component" value="Unassembled WGS sequence"/>
</dbReference>
<sequence length="35" mass="3761">MGFLNFGLKGAMPMFTTLHALGVDDVTVRGVATHR</sequence>
<organism evidence="1 2">
    <name type="scientific">Paraburkholderia fungorum</name>
    <dbReference type="NCBI Taxonomy" id="134537"/>
    <lineage>
        <taxon>Bacteria</taxon>
        <taxon>Pseudomonadati</taxon>
        <taxon>Pseudomonadota</taxon>
        <taxon>Betaproteobacteria</taxon>
        <taxon>Burkholderiales</taxon>
        <taxon>Burkholderiaceae</taxon>
        <taxon>Paraburkholderia</taxon>
    </lineage>
</organism>
<name>A0A1H1CCC8_9BURK</name>
<evidence type="ECO:0000313" key="2">
    <source>
        <dbReference type="Proteomes" id="UP000183487"/>
    </source>
</evidence>
<dbReference type="EMBL" id="FNKP01000001">
    <property type="protein sequence ID" value="SDQ61316.1"/>
    <property type="molecule type" value="Genomic_DNA"/>
</dbReference>